<keyword evidence="2" id="KW-1185">Reference proteome</keyword>
<dbReference type="InterPro" id="IPR009003">
    <property type="entry name" value="Peptidase_S1_PA"/>
</dbReference>
<dbReference type="Proteomes" id="UP000813444">
    <property type="component" value="Unassembled WGS sequence"/>
</dbReference>
<gene>
    <name evidence="1" type="ORF">B0I35DRAFT_426544</name>
</gene>
<dbReference type="OrthoDB" id="5424209at2759"/>
<sequence length="125" mass="13237">MEHGTKAWKFGAATGPRFGYYSGFESSISISGTSYLSIPTTDDASYVTAKTFIGSGNNDMLAGPGDSGSVAFDKDGYAVGLIFSGITPQQVIARKTHAFTFVTPIEDVLEDIKALTDVVDIRLAN</sequence>
<name>A0A8K0SVP4_9HYPO</name>
<organism evidence="1 2">
    <name type="scientific">Stachybotrys elegans</name>
    <dbReference type="NCBI Taxonomy" id="80388"/>
    <lineage>
        <taxon>Eukaryota</taxon>
        <taxon>Fungi</taxon>
        <taxon>Dikarya</taxon>
        <taxon>Ascomycota</taxon>
        <taxon>Pezizomycotina</taxon>
        <taxon>Sordariomycetes</taxon>
        <taxon>Hypocreomycetidae</taxon>
        <taxon>Hypocreales</taxon>
        <taxon>Stachybotryaceae</taxon>
        <taxon>Stachybotrys</taxon>
    </lineage>
</organism>
<protein>
    <recommendedName>
        <fullName evidence="3">Peptidase S1 domain-containing protein</fullName>
    </recommendedName>
</protein>
<dbReference type="SUPFAM" id="SSF50494">
    <property type="entry name" value="Trypsin-like serine proteases"/>
    <property type="match status" value="1"/>
</dbReference>
<proteinExistence type="predicted"/>
<evidence type="ECO:0008006" key="3">
    <source>
        <dbReference type="Google" id="ProtNLM"/>
    </source>
</evidence>
<accession>A0A8K0SVP4</accession>
<comment type="caution">
    <text evidence="1">The sequence shown here is derived from an EMBL/GenBank/DDBJ whole genome shotgun (WGS) entry which is preliminary data.</text>
</comment>
<dbReference type="AlphaFoldDB" id="A0A8K0SVP4"/>
<evidence type="ECO:0000313" key="2">
    <source>
        <dbReference type="Proteomes" id="UP000813444"/>
    </source>
</evidence>
<dbReference type="EMBL" id="JAGPNK010000004">
    <property type="protein sequence ID" value="KAH7322825.1"/>
    <property type="molecule type" value="Genomic_DNA"/>
</dbReference>
<evidence type="ECO:0000313" key="1">
    <source>
        <dbReference type="EMBL" id="KAH7322825.1"/>
    </source>
</evidence>
<reference evidence="1" key="1">
    <citation type="journal article" date="2021" name="Nat. Commun.">
        <title>Genetic determinants of endophytism in the Arabidopsis root mycobiome.</title>
        <authorList>
            <person name="Mesny F."/>
            <person name="Miyauchi S."/>
            <person name="Thiergart T."/>
            <person name="Pickel B."/>
            <person name="Atanasova L."/>
            <person name="Karlsson M."/>
            <person name="Huettel B."/>
            <person name="Barry K.W."/>
            <person name="Haridas S."/>
            <person name="Chen C."/>
            <person name="Bauer D."/>
            <person name="Andreopoulos W."/>
            <person name="Pangilinan J."/>
            <person name="LaButti K."/>
            <person name="Riley R."/>
            <person name="Lipzen A."/>
            <person name="Clum A."/>
            <person name="Drula E."/>
            <person name="Henrissat B."/>
            <person name="Kohler A."/>
            <person name="Grigoriev I.V."/>
            <person name="Martin F.M."/>
            <person name="Hacquard S."/>
        </authorList>
    </citation>
    <scope>NUCLEOTIDE SEQUENCE</scope>
    <source>
        <strain evidence="1">MPI-CAGE-CH-0235</strain>
    </source>
</reference>